<proteinExistence type="predicted"/>
<gene>
    <name evidence="2" type="ORF">L195_g030268</name>
</gene>
<reference evidence="2 3" key="2">
    <citation type="journal article" date="2017" name="Front. Plant Sci.">
        <title>Gene Classification and Mining of Molecular Markers Useful in Red Clover (Trifolium pratense) Breeding.</title>
        <authorList>
            <person name="Istvanek J."/>
            <person name="Dluhosova J."/>
            <person name="Dluhos P."/>
            <person name="Patkova L."/>
            <person name="Nedelnik J."/>
            <person name="Repkova J."/>
        </authorList>
    </citation>
    <scope>NUCLEOTIDE SEQUENCE [LARGE SCALE GENOMIC DNA]</scope>
    <source>
        <strain evidence="3">cv. Tatra</strain>
        <tissue evidence="2">Young leaves</tissue>
    </source>
</reference>
<reference evidence="2 3" key="1">
    <citation type="journal article" date="2014" name="Am. J. Bot.">
        <title>Genome assembly and annotation for red clover (Trifolium pratense; Fabaceae).</title>
        <authorList>
            <person name="Istvanek J."/>
            <person name="Jaros M."/>
            <person name="Krenek A."/>
            <person name="Repkova J."/>
        </authorList>
    </citation>
    <scope>NUCLEOTIDE SEQUENCE [LARGE SCALE GENOMIC DNA]</scope>
    <source>
        <strain evidence="3">cv. Tatra</strain>
        <tissue evidence="2">Young leaves</tissue>
    </source>
</reference>
<feature type="region of interest" description="Disordered" evidence="1">
    <location>
        <begin position="61"/>
        <end position="99"/>
    </location>
</feature>
<evidence type="ECO:0000256" key="1">
    <source>
        <dbReference type="SAM" id="MobiDB-lite"/>
    </source>
</evidence>
<evidence type="ECO:0000313" key="3">
    <source>
        <dbReference type="Proteomes" id="UP000236291"/>
    </source>
</evidence>
<comment type="caution">
    <text evidence="2">The sequence shown here is derived from an EMBL/GenBank/DDBJ whole genome shotgun (WGS) entry which is preliminary data.</text>
</comment>
<protein>
    <submittedName>
        <fullName evidence="2">Uncharacterized protein</fullName>
    </submittedName>
</protein>
<sequence length="125" mass="14502">MGNFSIRRGPYARNRITRPQGGKMSKKNDVFKHFVGKRGGLLSGCDCSIETVKFDMVMNKGENKSGYNAESTRKHAMKEKVMEWKKQKQRQKQGKKVMSRRRTFEWLKELHANHVDEEALLSNPS</sequence>
<dbReference type="Proteomes" id="UP000236291">
    <property type="component" value="Unassembled WGS sequence"/>
</dbReference>
<dbReference type="AlphaFoldDB" id="A0A2K3L748"/>
<organism evidence="2 3">
    <name type="scientific">Trifolium pratense</name>
    <name type="common">Red clover</name>
    <dbReference type="NCBI Taxonomy" id="57577"/>
    <lineage>
        <taxon>Eukaryota</taxon>
        <taxon>Viridiplantae</taxon>
        <taxon>Streptophyta</taxon>
        <taxon>Embryophyta</taxon>
        <taxon>Tracheophyta</taxon>
        <taxon>Spermatophyta</taxon>
        <taxon>Magnoliopsida</taxon>
        <taxon>eudicotyledons</taxon>
        <taxon>Gunneridae</taxon>
        <taxon>Pentapetalae</taxon>
        <taxon>rosids</taxon>
        <taxon>fabids</taxon>
        <taxon>Fabales</taxon>
        <taxon>Fabaceae</taxon>
        <taxon>Papilionoideae</taxon>
        <taxon>50 kb inversion clade</taxon>
        <taxon>NPAAA clade</taxon>
        <taxon>Hologalegina</taxon>
        <taxon>IRL clade</taxon>
        <taxon>Trifolieae</taxon>
        <taxon>Trifolium</taxon>
    </lineage>
</organism>
<feature type="region of interest" description="Disordered" evidence="1">
    <location>
        <begin position="1"/>
        <end position="26"/>
    </location>
</feature>
<evidence type="ECO:0000313" key="2">
    <source>
        <dbReference type="EMBL" id="PNX74350.1"/>
    </source>
</evidence>
<accession>A0A2K3L748</accession>
<name>A0A2K3L748_TRIPR</name>
<dbReference type="EMBL" id="ASHM01027380">
    <property type="protein sequence ID" value="PNX74350.1"/>
    <property type="molecule type" value="Genomic_DNA"/>
</dbReference>
<feature type="compositionally biased region" description="Basic residues" evidence="1">
    <location>
        <begin position="87"/>
        <end position="99"/>
    </location>
</feature>